<evidence type="ECO:0000313" key="2">
    <source>
        <dbReference type="Proteomes" id="UP000247480"/>
    </source>
</evidence>
<reference evidence="1 2" key="1">
    <citation type="submission" date="2018-04" db="EMBL/GenBank/DDBJ databases">
        <title>Draft genome sequence of Pseudomonas syringae pv. actinidiae biovar 1 strains isolated from kiwifruit in Kagawa prefecture.</title>
        <authorList>
            <person name="Tabuchi M."/>
            <person name="Saito M."/>
            <person name="Fujiwara S."/>
            <person name="Sasa N."/>
            <person name="Akimitsu K."/>
            <person name="Gomi K."/>
            <person name="Konishi-Sugita S."/>
            <person name="Hamano K."/>
            <person name="Kataoka I."/>
        </authorList>
    </citation>
    <scope>NUCLEOTIDE SEQUENCE [LARGE SCALE GENOMIC DNA]</scope>
    <source>
        <strain evidence="1 2">MAFF212206</strain>
    </source>
</reference>
<comment type="caution">
    <text evidence="1">The sequence shown here is derived from an EMBL/GenBank/DDBJ whole genome shotgun (WGS) entry which is preliminary data.</text>
</comment>
<name>A0A2V0QM11_PSESF</name>
<sequence>MHAYALVLNVGADLSANCREPTVKLKKPCFARSSGLVCNAERCSVGTIILTIVRCTARKHAVSGL</sequence>
<dbReference type="AlphaFoldDB" id="A0A2V0QM11"/>
<proteinExistence type="predicted"/>
<evidence type="ECO:0000313" key="1">
    <source>
        <dbReference type="EMBL" id="GBH11668.1"/>
    </source>
</evidence>
<protein>
    <submittedName>
        <fullName evidence="1">Uncharacterized protein</fullName>
    </submittedName>
</protein>
<organism evidence="1 2">
    <name type="scientific">Pseudomonas syringae pv. actinidiae</name>
    <dbReference type="NCBI Taxonomy" id="103796"/>
    <lineage>
        <taxon>Bacteria</taxon>
        <taxon>Pseudomonadati</taxon>
        <taxon>Pseudomonadota</taxon>
        <taxon>Gammaproteobacteria</taxon>
        <taxon>Pseudomonadales</taxon>
        <taxon>Pseudomonadaceae</taxon>
        <taxon>Pseudomonas</taxon>
        <taxon>Pseudomonas syringae</taxon>
    </lineage>
</organism>
<dbReference type="Proteomes" id="UP000247480">
    <property type="component" value="Unassembled WGS sequence"/>
</dbReference>
<accession>A0A2V0QM11</accession>
<dbReference type="EMBL" id="BGJZ01000252">
    <property type="protein sequence ID" value="GBH11668.1"/>
    <property type="molecule type" value="Genomic_DNA"/>
</dbReference>
<gene>
    <name evidence="1" type="ORF">KPSA1_05111</name>
</gene>